<feature type="domain" description="Sushi" evidence="5">
    <location>
        <begin position="207"/>
        <end position="265"/>
    </location>
</feature>
<evidence type="ECO:0000259" key="5">
    <source>
        <dbReference type="PROSITE" id="PS50923"/>
    </source>
</evidence>
<dbReference type="PANTHER" id="PTHR45656:SF4">
    <property type="entry name" value="PROTEIN CBR-CLEC-78"/>
    <property type="match status" value="1"/>
</dbReference>
<evidence type="ECO:0000256" key="2">
    <source>
        <dbReference type="ARBA" id="ARBA00022737"/>
    </source>
</evidence>
<comment type="caution">
    <text evidence="6">The sequence shown here is derived from an EMBL/GenBank/DDBJ whole genome shotgun (WGS) entry which is preliminary data.</text>
</comment>
<evidence type="ECO:0000313" key="7">
    <source>
        <dbReference type="Proteomes" id="UP001283361"/>
    </source>
</evidence>
<dbReference type="AlphaFoldDB" id="A0AAE1ALW1"/>
<feature type="domain" description="Sushi" evidence="5">
    <location>
        <begin position="266"/>
        <end position="330"/>
    </location>
</feature>
<dbReference type="Gene3D" id="2.10.70.10">
    <property type="entry name" value="Complement Module, domain 1"/>
    <property type="match status" value="10"/>
</dbReference>
<dbReference type="PANTHER" id="PTHR45656">
    <property type="entry name" value="PROTEIN CBR-CLEC-78"/>
    <property type="match status" value="1"/>
</dbReference>
<feature type="disulfide bond" evidence="4">
    <location>
        <begin position="236"/>
        <end position="263"/>
    </location>
</feature>
<keyword evidence="2" id="KW-0677">Repeat</keyword>
<feature type="domain" description="Sushi" evidence="5">
    <location>
        <begin position="625"/>
        <end position="695"/>
    </location>
</feature>
<dbReference type="CDD" id="cd00033">
    <property type="entry name" value="CCP"/>
    <property type="match status" value="9"/>
</dbReference>
<keyword evidence="3 4" id="KW-1015">Disulfide bond</keyword>
<dbReference type="InterPro" id="IPR051277">
    <property type="entry name" value="SEZ6_CSMD_C4BPB_Regulators"/>
</dbReference>
<keyword evidence="7" id="KW-1185">Reference proteome</keyword>
<feature type="domain" description="Sushi" evidence="5">
    <location>
        <begin position="66"/>
        <end position="132"/>
    </location>
</feature>
<proteinExistence type="predicted"/>
<dbReference type="EMBL" id="JAWDGP010001681">
    <property type="protein sequence ID" value="KAK3789132.1"/>
    <property type="molecule type" value="Genomic_DNA"/>
</dbReference>
<gene>
    <name evidence="6" type="ORF">RRG08_012754</name>
</gene>
<feature type="disulfide bond" evidence="4">
    <location>
        <begin position="103"/>
        <end position="130"/>
    </location>
</feature>
<dbReference type="SUPFAM" id="SSF57535">
    <property type="entry name" value="Complement control module/SCR domain"/>
    <property type="match status" value="10"/>
</dbReference>
<organism evidence="6 7">
    <name type="scientific">Elysia crispata</name>
    <name type="common">lettuce slug</name>
    <dbReference type="NCBI Taxonomy" id="231223"/>
    <lineage>
        <taxon>Eukaryota</taxon>
        <taxon>Metazoa</taxon>
        <taxon>Spiralia</taxon>
        <taxon>Lophotrochozoa</taxon>
        <taxon>Mollusca</taxon>
        <taxon>Gastropoda</taxon>
        <taxon>Heterobranchia</taxon>
        <taxon>Euthyneura</taxon>
        <taxon>Panpulmonata</taxon>
        <taxon>Sacoglossa</taxon>
        <taxon>Placobranchoidea</taxon>
        <taxon>Plakobranchidae</taxon>
        <taxon>Elysia</taxon>
    </lineage>
</organism>
<feature type="disulfide bond" evidence="4">
    <location>
        <begin position="333"/>
        <end position="376"/>
    </location>
</feature>
<keyword evidence="1" id="KW-0732">Signal</keyword>
<keyword evidence="4" id="KW-0768">Sushi</keyword>
<dbReference type="InterPro" id="IPR035976">
    <property type="entry name" value="Sushi/SCR/CCP_sf"/>
</dbReference>
<reference evidence="6" key="1">
    <citation type="journal article" date="2023" name="G3 (Bethesda)">
        <title>A reference genome for the long-term kleptoplast-retaining sea slug Elysia crispata morphotype clarki.</title>
        <authorList>
            <person name="Eastman K.E."/>
            <person name="Pendleton A.L."/>
            <person name="Shaikh M.A."/>
            <person name="Suttiyut T."/>
            <person name="Ogas R."/>
            <person name="Tomko P."/>
            <person name="Gavelis G."/>
            <person name="Widhalm J.R."/>
            <person name="Wisecaver J.H."/>
        </authorList>
    </citation>
    <scope>NUCLEOTIDE SEQUENCE</scope>
    <source>
        <strain evidence="6">ECLA1</strain>
    </source>
</reference>
<dbReference type="Pfam" id="PF00084">
    <property type="entry name" value="Sushi"/>
    <property type="match status" value="9"/>
</dbReference>
<feature type="disulfide bond" evidence="4">
    <location>
        <begin position="666"/>
        <end position="693"/>
    </location>
</feature>
<evidence type="ECO:0000313" key="6">
    <source>
        <dbReference type="EMBL" id="KAK3789132.1"/>
    </source>
</evidence>
<comment type="caution">
    <text evidence="4">Lacks conserved residue(s) required for the propagation of feature annotation.</text>
</comment>
<name>A0AAE1ALW1_9GAST</name>
<feature type="domain" description="Sushi" evidence="5">
    <location>
        <begin position="392"/>
        <end position="449"/>
    </location>
</feature>
<feature type="domain" description="Sushi" evidence="5">
    <location>
        <begin position="331"/>
        <end position="391"/>
    </location>
</feature>
<accession>A0AAE1ALW1</accession>
<sequence length="717" mass="80737">MINSAQKTNSIYSQDFYNTREETEITCEHERRPESYNNRKCTPACYRSSDCFGRNEQCLCDGTCGRSCIDPDRKCYPEQIDLQSGTVEVTPYNRFQAIANYKCNAGYTLEGLPARVCQGDRTWSGEPPRCDLTHHYLRSQDECDAPKVIKHASHNGHRGQIKWKKGEVLDFECHPGFMMSKSAVTKAWCVSGGSWVGPNLECVRKEPGCAKPPDIKHGGVMLLGGRMTGARAQYYCSDGYFITGKTVRVCQADGTWAGIPPSCGKVVCGPPPTLENGFGDHDPDQLNFETGSTVTYTCENGFYRSGTGGDRAICNGQNGSWAGPKMTCQARDCGDPGSIQNGRRQEGYRFTYSTTVRYRCDEGYMMKPGQKDYRVCQANGEWQNDLPTCYPVNCTFLSPPTHGTMIGSKNHFRAKVRFVCNKSFMVIGSKERTCMADGSWSGQDANCAQIDCGPPDPLYNGIMTGHATTVGALFMFKCNQRYKLHPLVMNSHCLESGKWSTPTPSCLGQCKIPYIREGTYADGREDVWVNHNTTITPQCRNGLVLNDSRPMRCNNASWTIVPRCEPAPCNEPPPLLKHGHRVFFRLSHNARARYFCMAGYKLEGEKYLTCDRGTWKGNRPFCREDYCEPPGKLQNGKVYKKGSYGKFKFHDYIKTIRHGERLIYECNRNYKLVGPRGAACVNGKWSPKNKPQCIEAKHPLFRKIFYPHQERGHARMY</sequence>
<feature type="domain" description="Sushi" evidence="5">
    <location>
        <begin position="141"/>
        <end position="204"/>
    </location>
</feature>
<dbReference type="PROSITE" id="PS50923">
    <property type="entry name" value="SUSHI"/>
    <property type="match status" value="9"/>
</dbReference>
<feature type="disulfide bond" evidence="4">
    <location>
        <begin position="420"/>
        <end position="447"/>
    </location>
</feature>
<evidence type="ECO:0000256" key="1">
    <source>
        <dbReference type="ARBA" id="ARBA00022729"/>
    </source>
</evidence>
<feature type="domain" description="Sushi" evidence="5">
    <location>
        <begin position="567"/>
        <end position="624"/>
    </location>
</feature>
<dbReference type="SMART" id="SM00032">
    <property type="entry name" value="CCP"/>
    <property type="match status" value="10"/>
</dbReference>
<evidence type="ECO:0000256" key="3">
    <source>
        <dbReference type="ARBA" id="ARBA00023157"/>
    </source>
</evidence>
<protein>
    <recommendedName>
        <fullName evidence="5">Sushi domain-containing protein</fullName>
    </recommendedName>
</protein>
<dbReference type="Proteomes" id="UP001283361">
    <property type="component" value="Unassembled WGS sequence"/>
</dbReference>
<dbReference type="InterPro" id="IPR000436">
    <property type="entry name" value="Sushi_SCR_CCP_dom"/>
</dbReference>
<feature type="domain" description="Sushi" evidence="5">
    <location>
        <begin position="450"/>
        <end position="508"/>
    </location>
</feature>
<evidence type="ECO:0000256" key="4">
    <source>
        <dbReference type="PROSITE-ProRule" id="PRU00302"/>
    </source>
</evidence>